<dbReference type="Gene3D" id="3.40.50.150">
    <property type="entry name" value="Vaccinia Virus protein VP39"/>
    <property type="match status" value="1"/>
</dbReference>
<dbReference type="PANTHER" id="PTHR11579">
    <property type="entry name" value="PROTEIN-L-ISOASPARTATE O-METHYLTRANSFERASE"/>
    <property type="match status" value="1"/>
</dbReference>
<evidence type="ECO:0000313" key="4">
    <source>
        <dbReference type="EMBL" id="TCT36406.1"/>
    </source>
</evidence>
<dbReference type="GO" id="GO:0005737">
    <property type="term" value="C:cytoplasm"/>
    <property type="evidence" value="ECO:0007669"/>
    <property type="project" value="TreeGrafter"/>
</dbReference>
<dbReference type="OrthoDB" id="9798496at2"/>
<evidence type="ECO:0000313" key="5">
    <source>
        <dbReference type="Proteomes" id="UP000295097"/>
    </source>
</evidence>
<dbReference type="SUPFAM" id="SSF53335">
    <property type="entry name" value="S-adenosyl-L-methionine-dependent methyltransferases"/>
    <property type="match status" value="1"/>
</dbReference>
<accession>A0A4R3NP34</accession>
<protein>
    <recommendedName>
        <fullName evidence="2">Protein-L-isoaspartate O-methyltransferase</fullName>
    </recommendedName>
    <alternativeName>
        <fullName evidence="3">Protein L-isoaspartyl methyltransferase</fullName>
    </alternativeName>
</protein>
<comment type="caution">
    <text evidence="4">The sequence shown here is derived from an EMBL/GenBank/DDBJ whole genome shotgun (WGS) entry which is preliminary data.</text>
</comment>
<evidence type="ECO:0000256" key="2">
    <source>
        <dbReference type="ARBA" id="ARBA00013346"/>
    </source>
</evidence>
<dbReference type="RefSeq" id="WP_132312431.1">
    <property type="nucleotide sequence ID" value="NZ_SMAR01000021.1"/>
</dbReference>
<organism evidence="4 5">
    <name type="scientific">Martelella mediterranea</name>
    <dbReference type="NCBI Taxonomy" id="293089"/>
    <lineage>
        <taxon>Bacteria</taxon>
        <taxon>Pseudomonadati</taxon>
        <taxon>Pseudomonadota</taxon>
        <taxon>Alphaproteobacteria</taxon>
        <taxon>Hyphomicrobiales</taxon>
        <taxon>Aurantimonadaceae</taxon>
        <taxon>Martelella</taxon>
    </lineage>
</organism>
<dbReference type="PANTHER" id="PTHR11579:SF18">
    <property type="entry name" value="PROTEIN-L-ISOASPARTATE O-METHYLTRANSFERASE"/>
    <property type="match status" value="1"/>
</dbReference>
<proteinExistence type="inferred from homology"/>
<keyword evidence="4" id="KW-0808">Transferase</keyword>
<dbReference type="CDD" id="cd02440">
    <property type="entry name" value="AdoMet_MTases"/>
    <property type="match status" value="1"/>
</dbReference>
<dbReference type="InterPro" id="IPR000682">
    <property type="entry name" value="PCMT"/>
</dbReference>
<dbReference type="EMBL" id="SMAR01000021">
    <property type="protein sequence ID" value="TCT36406.1"/>
    <property type="molecule type" value="Genomic_DNA"/>
</dbReference>
<gene>
    <name evidence="4" type="ORF">EDC90_10215</name>
</gene>
<keyword evidence="5" id="KW-1185">Reference proteome</keyword>
<evidence type="ECO:0000256" key="3">
    <source>
        <dbReference type="ARBA" id="ARBA00030757"/>
    </source>
</evidence>
<dbReference type="Proteomes" id="UP000295097">
    <property type="component" value="Unassembled WGS sequence"/>
</dbReference>
<evidence type="ECO:0000256" key="1">
    <source>
        <dbReference type="ARBA" id="ARBA00005369"/>
    </source>
</evidence>
<dbReference type="GO" id="GO:0032259">
    <property type="term" value="P:methylation"/>
    <property type="evidence" value="ECO:0007669"/>
    <property type="project" value="UniProtKB-KW"/>
</dbReference>
<dbReference type="Pfam" id="PF01135">
    <property type="entry name" value="PCMT"/>
    <property type="match status" value="1"/>
</dbReference>
<dbReference type="AlphaFoldDB" id="A0A4R3NP34"/>
<comment type="similarity">
    <text evidence="1">Belongs to the methyltransferase superfamily. L-isoaspartyl/D-aspartyl protein methyltransferase family.</text>
</comment>
<dbReference type="GO" id="GO:0004719">
    <property type="term" value="F:protein-L-isoaspartate (D-aspartate) O-methyltransferase activity"/>
    <property type="evidence" value="ECO:0007669"/>
    <property type="project" value="InterPro"/>
</dbReference>
<name>A0A4R3NP34_9HYPH</name>
<dbReference type="InterPro" id="IPR029063">
    <property type="entry name" value="SAM-dependent_MTases_sf"/>
</dbReference>
<sequence>MMNFEAARIKMVENQIRTTDVTSHPVISAFLSVPREAFLPQEKKALAYIDEDIPVSQAADDKPARFMMEPSPLAKLVQLLEVKKNDVVLVVGSGEGYSTAILSLLANSVVAIESDENLASESSQHLADLGYDNAAVVTGNIEEGYAPEAPYDAIFVNGAIEFVPQALLDQLRDGGRLVAVEGYGNAARARLYWRERDVCSYISAFNAAIRPLPGFTKAREFEF</sequence>
<reference evidence="4 5" key="1">
    <citation type="submission" date="2019-03" db="EMBL/GenBank/DDBJ databases">
        <title>Freshwater and sediment microbial communities from various areas in North America, analyzing microbe dynamics in response to fracking.</title>
        <authorList>
            <person name="Lamendella R."/>
        </authorList>
    </citation>
    <scope>NUCLEOTIDE SEQUENCE [LARGE SCALE GENOMIC DNA]</scope>
    <source>
        <strain evidence="4 5">175.2</strain>
    </source>
</reference>
<keyword evidence="4" id="KW-0489">Methyltransferase</keyword>